<sequence>MTIIPLYLMCFLQCLKQCAYHKNVVGISTVGTAAVRNVGVIHTGIEQDGLQGCGKFLRSIVLYNAFKWGHVVFRFHGLVLLSVKFHNVLRLEVEYRLTVVDAFLADAPVGEGDALVLVFLGNVDDGLEYGVAHTVSVQHVLHVMERNVVPFCNLFQVCQRSVPAQDSLQLAESLTVFRGGKITGVYQRADIASGEELDEPIYNSYPEMWIKPHGKSYCHMIISTPSTLLICVSSLFLYDEAVIFRSPYMANEVLFFKSCQKLLCLCCTKPSVRSFVRSIRLSHLGEVYHAVVDTLAGHRHFVSLNVEDFNQILIRGHIDKNCDIKEKPPVGVTSTYAGRMQPVVSARPP</sequence>
<organism evidence="1">
    <name type="scientific">Myoviridae sp. ctAbS6</name>
    <dbReference type="NCBI Taxonomy" id="2826628"/>
    <lineage>
        <taxon>Viruses</taxon>
        <taxon>Duplodnaviria</taxon>
        <taxon>Heunggongvirae</taxon>
        <taxon>Uroviricota</taxon>
        <taxon>Caudoviricetes</taxon>
    </lineage>
</organism>
<dbReference type="EMBL" id="BK014838">
    <property type="protein sequence ID" value="DAD78038.1"/>
    <property type="molecule type" value="Genomic_DNA"/>
</dbReference>
<protein>
    <submittedName>
        <fullName evidence="1">Uncharacterized protein</fullName>
    </submittedName>
</protein>
<accession>A0A8S5M741</accession>
<reference evidence="1" key="1">
    <citation type="journal article" date="2021" name="Proc. Natl. Acad. Sci. U.S.A.">
        <title>A Catalog of Tens of Thousands of Viruses from Human Metagenomes Reveals Hidden Associations with Chronic Diseases.</title>
        <authorList>
            <person name="Tisza M.J."/>
            <person name="Buck C.B."/>
        </authorList>
    </citation>
    <scope>NUCLEOTIDE SEQUENCE</scope>
    <source>
        <strain evidence="1">CtAbS6</strain>
    </source>
</reference>
<evidence type="ECO:0000313" key="1">
    <source>
        <dbReference type="EMBL" id="DAD78038.1"/>
    </source>
</evidence>
<proteinExistence type="predicted"/>
<name>A0A8S5M741_9CAUD</name>